<evidence type="ECO:0000256" key="6">
    <source>
        <dbReference type="SAM" id="MobiDB-lite"/>
    </source>
</evidence>
<keyword evidence="3 5" id="KW-0808">Transferase</keyword>
<evidence type="ECO:0000313" key="8">
    <source>
        <dbReference type="Proteomes" id="UP001152646"/>
    </source>
</evidence>
<evidence type="ECO:0000256" key="4">
    <source>
        <dbReference type="ARBA" id="ARBA00022691"/>
    </source>
</evidence>
<evidence type="ECO:0000256" key="1">
    <source>
        <dbReference type="ARBA" id="ARBA00022490"/>
    </source>
</evidence>
<dbReference type="Gene3D" id="3.40.50.150">
    <property type="entry name" value="Vaccinia Virus protein VP39"/>
    <property type="match status" value="1"/>
</dbReference>
<evidence type="ECO:0000256" key="3">
    <source>
        <dbReference type="ARBA" id="ARBA00022679"/>
    </source>
</evidence>
<dbReference type="Proteomes" id="UP001152646">
    <property type="component" value="Unassembled WGS sequence"/>
</dbReference>
<dbReference type="OrthoDB" id="3237269at2759"/>
<dbReference type="PANTHER" id="PTHR14614">
    <property type="entry name" value="HEPATOCELLULAR CARCINOMA-ASSOCIATED ANTIGEN"/>
    <property type="match status" value="1"/>
</dbReference>
<comment type="similarity">
    <text evidence="5">Belongs to the class I-like SAM-binding methyltransferase superfamily. EFM7 family.</text>
</comment>
<dbReference type="GO" id="GO:0005737">
    <property type="term" value="C:cytoplasm"/>
    <property type="evidence" value="ECO:0007669"/>
    <property type="project" value="UniProtKB-SubCell"/>
</dbReference>
<feature type="binding site" evidence="5">
    <location>
        <begin position="111"/>
        <end position="113"/>
    </location>
    <ligand>
        <name>S-adenosyl-L-methionine</name>
        <dbReference type="ChEBI" id="CHEBI:59789"/>
    </ligand>
</feature>
<keyword evidence="4 5" id="KW-0949">S-adenosyl-L-methionine</keyword>
<feature type="binding site" evidence="5">
    <location>
        <position position="199"/>
    </location>
    <ligand>
        <name>S-adenosyl-L-methionine</name>
        <dbReference type="ChEBI" id="CHEBI:59789"/>
    </ligand>
</feature>
<keyword evidence="1 5" id="KW-0963">Cytoplasm</keyword>
<feature type="region of interest" description="Disordered" evidence="6">
    <location>
        <begin position="27"/>
        <end position="49"/>
    </location>
</feature>
<comment type="subcellular location">
    <subcellularLocation>
        <location evidence="5">Cytoplasm</location>
    </subcellularLocation>
</comment>
<feature type="binding site" evidence="5">
    <location>
        <position position="133"/>
    </location>
    <ligand>
        <name>S-adenosyl-L-methionine</name>
        <dbReference type="ChEBI" id="CHEBI:59789"/>
    </ligand>
</feature>
<evidence type="ECO:0000256" key="5">
    <source>
        <dbReference type="HAMAP-Rule" id="MF_03223"/>
    </source>
</evidence>
<accession>A0A9W4J305</accession>
<dbReference type="InterPro" id="IPR029063">
    <property type="entry name" value="SAM-dependent_MTases_sf"/>
</dbReference>
<feature type="binding site" evidence="5">
    <location>
        <position position="171"/>
    </location>
    <ligand>
        <name>S-adenosyl-L-methionine</name>
        <dbReference type="ChEBI" id="CHEBI:59789"/>
    </ligand>
</feature>
<dbReference type="GO" id="GO:0032259">
    <property type="term" value="P:methylation"/>
    <property type="evidence" value="ECO:0007669"/>
    <property type="project" value="UniProtKB-KW"/>
</dbReference>
<dbReference type="EC" id="2.1.1.-" evidence="5"/>
<gene>
    <name evidence="5" type="primary">EFM7</name>
    <name evidence="7" type="ORF">PSALAMII_LOCUS4929</name>
</gene>
<dbReference type="InterPro" id="IPR019410">
    <property type="entry name" value="Methyltransf_16"/>
</dbReference>
<protein>
    <recommendedName>
        <fullName evidence="5">Protein N-terminal and lysine N-methyltransferase EFM7</fullName>
        <ecNumber evidence="5">2.1.1.-</ecNumber>
    </recommendedName>
    <alternativeName>
        <fullName evidence="5">Elongation factor methyltransferase 7</fullName>
    </alternativeName>
</protein>
<dbReference type="CDD" id="cd02440">
    <property type="entry name" value="AdoMet_MTases"/>
    <property type="match status" value="1"/>
</dbReference>
<dbReference type="InterPro" id="IPR025784">
    <property type="entry name" value="EFM7"/>
</dbReference>
<dbReference type="GO" id="GO:0071885">
    <property type="term" value="F:N-terminal protein N-methyltransferase activity"/>
    <property type="evidence" value="ECO:0007669"/>
    <property type="project" value="UniProtKB-UniRule"/>
</dbReference>
<dbReference type="EMBL" id="CAJVPA010000181">
    <property type="protein sequence ID" value="CAG8371077.1"/>
    <property type="molecule type" value="Genomic_DNA"/>
</dbReference>
<dbReference type="HAMAP" id="MF_03223">
    <property type="entry name" value="Methyltr_EFM7"/>
    <property type="match status" value="1"/>
</dbReference>
<reference evidence="7" key="1">
    <citation type="submission" date="2021-07" db="EMBL/GenBank/DDBJ databases">
        <authorList>
            <person name="Branca A.L. A."/>
        </authorList>
    </citation>
    <scope>NUCLEOTIDE SEQUENCE</scope>
</reference>
<dbReference type="GO" id="GO:0016279">
    <property type="term" value="F:protein-lysine N-methyltransferase activity"/>
    <property type="evidence" value="ECO:0007669"/>
    <property type="project" value="UniProtKB-UniRule"/>
</dbReference>
<sequence>MVFSEGELQILSPDIYPLVKKKKKRKKPPASLADNFFSGEQVRGPAGGYPEDAAPTFAEHCMLSGQKVRVRLVGDHPLYGNLLWNAGRTSSHYIEEHTEDLIKNRDVLEIGAAAGVPSIVSAIQGARTVVLTDYPDPDLVSNMQYNADLSASAIPARDDGLRRLHVDGYKWGSDVGKLRAYLPPAADGSPGLFDVLIMADVVYSHREHPNLIKTMQETMKKSPESVALVIFTPYQPWLLPKTEQFFPLAEASGFTVTKIFQKVVDAVLFEDDPGDEKLRRTVFGYQIRWSAEELASSKA</sequence>
<comment type="function">
    <text evidence="5">S-adenosyl-L-methionine-dependent protein methyltransferase that trimethylates the N-terminal glycine 'Gly-2' of elongation factor 1-alpha, before also catalyzing the mono- and dimethylation of 'Lys-3'.</text>
</comment>
<dbReference type="PROSITE" id="PS51560">
    <property type="entry name" value="SAM_MT_NNT1"/>
    <property type="match status" value="1"/>
</dbReference>
<dbReference type="SUPFAM" id="SSF53335">
    <property type="entry name" value="S-adenosyl-L-methionine-dependent methyltransferases"/>
    <property type="match status" value="1"/>
</dbReference>
<dbReference type="PANTHER" id="PTHR14614:SF10">
    <property type="entry name" value="PROTEIN N-TERMINAL AND LYSINE N-METHYLTRANSFERASE EFM7"/>
    <property type="match status" value="1"/>
</dbReference>
<feature type="binding site" evidence="5">
    <location>
        <position position="84"/>
    </location>
    <ligand>
        <name>S-adenosyl-L-methionine</name>
        <dbReference type="ChEBI" id="CHEBI:59789"/>
    </ligand>
</feature>
<name>A0A9W4J305_9EURO</name>
<organism evidence="7 8">
    <name type="scientific">Penicillium salamii</name>
    <dbReference type="NCBI Taxonomy" id="1612424"/>
    <lineage>
        <taxon>Eukaryota</taxon>
        <taxon>Fungi</taxon>
        <taxon>Dikarya</taxon>
        <taxon>Ascomycota</taxon>
        <taxon>Pezizomycotina</taxon>
        <taxon>Eurotiomycetes</taxon>
        <taxon>Eurotiomycetidae</taxon>
        <taxon>Eurotiales</taxon>
        <taxon>Aspergillaceae</taxon>
        <taxon>Penicillium</taxon>
    </lineage>
</organism>
<evidence type="ECO:0000256" key="2">
    <source>
        <dbReference type="ARBA" id="ARBA00022603"/>
    </source>
</evidence>
<dbReference type="AlphaFoldDB" id="A0A9W4J305"/>
<dbReference type="Pfam" id="PF10294">
    <property type="entry name" value="Methyltransf_16"/>
    <property type="match status" value="1"/>
</dbReference>
<comment type="caution">
    <text evidence="7">The sequence shown here is derived from an EMBL/GenBank/DDBJ whole genome shotgun (WGS) entry which is preliminary data.</text>
</comment>
<proteinExistence type="inferred from homology"/>
<keyword evidence="2 5" id="KW-0489">Methyltransferase</keyword>
<evidence type="ECO:0000313" key="7">
    <source>
        <dbReference type="EMBL" id="CAG8371077.1"/>
    </source>
</evidence>